<evidence type="ECO:0000313" key="1">
    <source>
        <dbReference type="Proteomes" id="UP000036681"/>
    </source>
</evidence>
<accession>A0A0M3HSJ6</accession>
<dbReference type="AlphaFoldDB" id="A0A0M3HSJ6"/>
<proteinExistence type="predicted"/>
<name>A0A0M3HSJ6_ASCLU</name>
<evidence type="ECO:0000313" key="2">
    <source>
        <dbReference type="WBParaSite" id="ALUE_0000545001-mRNA-1"/>
    </source>
</evidence>
<reference evidence="2" key="1">
    <citation type="submission" date="2017-02" db="UniProtKB">
        <authorList>
            <consortium name="WormBaseParasite"/>
        </authorList>
    </citation>
    <scope>IDENTIFICATION</scope>
</reference>
<protein>
    <submittedName>
        <fullName evidence="2">Uncharacterized protein</fullName>
    </submittedName>
</protein>
<sequence length="83" mass="9217">MLRRLARAHSRDLNAASSAVQYTTHASNRDQLTKIMAMDGGYNLQTILARILQIILTALRPPAVPLTIRGIAFVEIKKCELKS</sequence>
<dbReference type="WBParaSite" id="ALUE_0000545001-mRNA-1">
    <property type="protein sequence ID" value="ALUE_0000545001-mRNA-1"/>
    <property type="gene ID" value="ALUE_0000545001"/>
</dbReference>
<dbReference type="Proteomes" id="UP000036681">
    <property type="component" value="Unplaced"/>
</dbReference>
<keyword evidence="1" id="KW-1185">Reference proteome</keyword>
<organism evidence="1 2">
    <name type="scientific">Ascaris lumbricoides</name>
    <name type="common">Giant roundworm</name>
    <dbReference type="NCBI Taxonomy" id="6252"/>
    <lineage>
        <taxon>Eukaryota</taxon>
        <taxon>Metazoa</taxon>
        <taxon>Ecdysozoa</taxon>
        <taxon>Nematoda</taxon>
        <taxon>Chromadorea</taxon>
        <taxon>Rhabditida</taxon>
        <taxon>Spirurina</taxon>
        <taxon>Ascaridomorpha</taxon>
        <taxon>Ascaridoidea</taxon>
        <taxon>Ascarididae</taxon>
        <taxon>Ascaris</taxon>
    </lineage>
</organism>